<proteinExistence type="predicted"/>
<dbReference type="InterPro" id="IPR043519">
    <property type="entry name" value="NT_sf"/>
</dbReference>
<dbReference type="AlphaFoldDB" id="A0A544U7Z7"/>
<protein>
    <submittedName>
        <fullName evidence="1">Nucleotidyltransferase domain-containing protein</fullName>
    </submittedName>
</protein>
<comment type="caution">
    <text evidence="1">The sequence shown here is derived from an EMBL/GenBank/DDBJ whole genome shotgun (WGS) entry which is preliminary data.</text>
</comment>
<dbReference type="CDD" id="cd05403">
    <property type="entry name" value="NT_KNTase_like"/>
    <property type="match status" value="1"/>
</dbReference>
<dbReference type="SUPFAM" id="SSF81301">
    <property type="entry name" value="Nucleotidyltransferase"/>
    <property type="match status" value="1"/>
</dbReference>
<dbReference type="EMBL" id="SADV01000034">
    <property type="protein sequence ID" value="TQR27694.1"/>
    <property type="molecule type" value="Genomic_DNA"/>
</dbReference>
<dbReference type="Proteomes" id="UP000317944">
    <property type="component" value="Unassembled WGS sequence"/>
</dbReference>
<evidence type="ECO:0000313" key="2">
    <source>
        <dbReference type="Proteomes" id="UP000317944"/>
    </source>
</evidence>
<organism evidence="1 2">
    <name type="scientific">Lysinibacillus sphaericus</name>
    <name type="common">Bacillus sphaericus</name>
    <dbReference type="NCBI Taxonomy" id="1421"/>
    <lineage>
        <taxon>Bacteria</taxon>
        <taxon>Bacillati</taxon>
        <taxon>Bacillota</taxon>
        <taxon>Bacilli</taxon>
        <taxon>Bacillales</taxon>
        <taxon>Bacillaceae</taxon>
        <taxon>Lysinibacillus</taxon>
    </lineage>
</organism>
<dbReference type="Pfam" id="PF04439">
    <property type="entry name" value="Adenyl_transf"/>
    <property type="match status" value="1"/>
</dbReference>
<sequence length="294" mass="34227">MDNFFPTIASQALLLRKSSKKQATQKNNLGSLFYLKERIHLKLDHVVEVLLESLKNDQYIEAVFLRGSMAREEHDEFSDIDIYCVVNEENVEAFLPNRVQHIEAYKKTCFVDDIYIIAPQLLVVYEDMIHIDLFTVTLSEISEKDAIKILFDPNGILTAKQKNTTLSLTPLEFQDAVDDTVWYLYQYYWSAQRGNEIWSVHLLRNSLEHFAKVLLHKYCPERALLGLKTLPNSLPTDPLHEIVDIMNFLSLVTHEMAVKKLVNAFSNESDWIFENVPNKEKIKPLWEKIKVLLQ</sequence>
<name>A0A544U7Z7_LYSSH</name>
<dbReference type="Gene3D" id="3.30.460.10">
    <property type="entry name" value="Beta Polymerase, domain 2"/>
    <property type="match status" value="1"/>
</dbReference>
<dbReference type="OrthoDB" id="68332at2"/>
<reference evidence="1 2" key="1">
    <citation type="submission" date="2018-03" db="EMBL/GenBank/DDBJ databases">
        <title>Aerobic endospore-forming bacteria genome sequencing and assembly.</title>
        <authorList>
            <person name="Cavalcante D.A."/>
            <person name="Driks A."/>
            <person name="Putonti C."/>
            <person name="De-Souza M.T."/>
        </authorList>
    </citation>
    <scope>NUCLEOTIDE SEQUENCE [LARGE SCALE GENOMIC DNA]</scope>
    <source>
        <strain evidence="1 2">SDF0037</strain>
    </source>
</reference>
<evidence type="ECO:0000313" key="1">
    <source>
        <dbReference type="EMBL" id="TQR27694.1"/>
    </source>
</evidence>
<accession>A0A544U7Z7</accession>
<dbReference type="InterPro" id="IPR007530">
    <property type="entry name" value="Aminoglycoside_adenylylTfrase"/>
</dbReference>
<gene>
    <name evidence="1" type="ORF">C7Y47_22785</name>
</gene>